<feature type="compositionally biased region" description="Low complexity" evidence="1">
    <location>
        <begin position="446"/>
        <end position="466"/>
    </location>
</feature>
<sequence>MVSPSSLSSKPHLIISKMARNTERYRGSAQQESATETLDSYNIQAPSSTRLANTTPAKHASLLPLLEIRVSSGPDVQKHSTTTTNESALHQPRERRQSIEGLHYHENTEEDASIPDSKRHLENSASLRRKGNSHQQRAMSLVSIRGNTNNRITKFQTDNSHTALGNGIPFDHNLARVGDVIKADYEWTDRNGVVQVKNGVWLIWQIFDIDFSIDAMNITTRTNRGIGDISDPTEREKFVKARKSRIDFSSSIQVSSKAYVKVDELTHMSCHDVTGVLYTFCPDALSDVFYARERVVRKGVVEREARERRSASSRFPRRYQSSRGRARKPFTQRDLRTPASRKQNTGYHVDRSSSGSKPEGKPEPRKQSRPTNDLTPISSSSLDTLKYNSGSKSPIVGSNGGEVIAPKPHVPGASKQNCTAQGDEQAQNQNTTTLLKSAESAVPTISTPEFTSSKLSSSPTPQSTSAKSEKVIPSNLTALANGLDIAGTKKSFQHADSWDNLLDE</sequence>
<evidence type="ECO:0000313" key="3">
    <source>
        <dbReference type="Proteomes" id="UP000800235"/>
    </source>
</evidence>
<feature type="compositionally biased region" description="Polar residues" evidence="1">
    <location>
        <begin position="369"/>
        <end position="392"/>
    </location>
</feature>
<organism evidence="2 3">
    <name type="scientific">Tothia fuscella</name>
    <dbReference type="NCBI Taxonomy" id="1048955"/>
    <lineage>
        <taxon>Eukaryota</taxon>
        <taxon>Fungi</taxon>
        <taxon>Dikarya</taxon>
        <taxon>Ascomycota</taxon>
        <taxon>Pezizomycotina</taxon>
        <taxon>Dothideomycetes</taxon>
        <taxon>Pleosporomycetidae</taxon>
        <taxon>Venturiales</taxon>
        <taxon>Cylindrosympodiaceae</taxon>
        <taxon>Tothia</taxon>
    </lineage>
</organism>
<comment type="caution">
    <text evidence="2">The sequence shown here is derived from an EMBL/GenBank/DDBJ whole genome shotgun (WGS) entry which is preliminary data.</text>
</comment>
<protein>
    <submittedName>
        <fullName evidence="2">Uncharacterized protein</fullName>
    </submittedName>
</protein>
<feature type="region of interest" description="Disordered" evidence="1">
    <location>
        <begin position="73"/>
        <end position="94"/>
    </location>
</feature>
<evidence type="ECO:0000256" key="1">
    <source>
        <dbReference type="SAM" id="MobiDB-lite"/>
    </source>
</evidence>
<feature type="compositionally biased region" description="Polar residues" evidence="1">
    <location>
        <begin position="79"/>
        <end position="88"/>
    </location>
</feature>
<keyword evidence="3" id="KW-1185">Reference proteome</keyword>
<dbReference type="AlphaFoldDB" id="A0A9P4NI55"/>
<gene>
    <name evidence="2" type="ORF">EJ08DRAFT_480661</name>
</gene>
<evidence type="ECO:0000313" key="2">
    <source>
        <dbReference type="EMBL" id="KAF2422461.1"/>
    </source>
</evidence>
<feature type="compositionally biased region" description="Polar residues" evidence="1">
    <location>
        <begin position="414"/>
        <end position="435"/>
    </location>
</feature>
<proteinExistence type="predicted"/>
<reference evidence="2" key="1">
    <citation type="journal article" date="2020" name="Stud. Mycol.">
        <title>101 Dothideomycetes genomes: a test case for predicting lifestyles and emergence of pathogens.</title>
        <authorList>
            <person name="Haridas S."/>
            <person name="Albert R."/>
            <person name="Binder M."/>
            <person name="Bloem J."/>
            <person name="Labutti K."/>
            <person name="Salamov A."/>
            <person name="Andreopoulos B."/>
            <person name="Baker S."/>
            <person name="Barry K."/>
            <person name="Bills G."/>
            <person name="Bluhm B."/>
            <person name="Cannon C."/>
            <person name="Castanera R."/>
            <person name="Culley D."/>
            <person name="Daum C."/>
            <person name="Ezra D."/>
            <person name="Gonzalez J."/>
            <person name="Henrissat B."/>
            <person name="Kuo A."/>
            <person name="Liang C."/>
            <person name="Lipzen A."/>
            <person name="Lutzoni F."/>
            <person name="Magnuson J."/>
            <person name="Mondo S."/>
            <person name="Nolan M."/>
            <person name="Ohm R."/>
            <person name="Pangilinan J."/>
            <person name="Park H.-J."/>
            <person name="Ramirez L."/>
            <person name="Alfaro M."/>
            <person name="Sun H."/>
            <person name="Tritt A."/>
            <person name="Yoshinaga Y."/>
            <person name="Zwiers L.-H."/>
            <person name="Turgeon B."/>
            <person name="Goodwin S."/>
            <person name="Spatafora J."/>
            <person name="Crous P."/>
            <person name="Grigoriev I."/>
        </authorList>
    </citation>
    <scope>NUCLEOTIDE SEQUENCE</scope>
    <source>
        <strain evidence="2">CBS 130266</strain>
    </source>
</reference>
<feature type="compositionally biased region" description="Polar residues" evidence="1">
    <location>
        <begin position="340"/>
        <end position="356"/>
    </location>
</feature>
<feature type="region of interest" description="Disordered" evidence="1">
    <location>
        <begin position="302"/>
        <end position="471"/>
    </location>
</feature>
<dbReference type="Proteomes" id="UP000800235">
    <property type="component" value="Unassembled WGS sequence"/>
</dbReference>
<dbReference type="EMBL" id="MU007090">
    <property type="protein sequence ID" value="KAF2422461.1"/>
    <property type="molecule type" value="Genomic_DNA"/>
</dbReference>
<name>A0A9P4NI55_9PEZI</name>
<accession>A0A9P4NI55</accession>